<dbReference type="InterPro" id="IPR024674">
    <property type="entry name" value="HpaB/PvcC/4-BUDH_N"/>
</dbReference>
<evidence type="ECO:0000259" key="4">
    <source>
        <dbReference type="Pfam" id="PF03241"/>
    </source>
</evidence>
<dbReference type="Gene3D" id="2.40.110.10">
    <property type="entry name" value="Butyryl-CoA Dehydrogenase, subunit A, domain 2"/>
    <property type="match status" value="1"/>
</dbReference>
<protein>
    <submittedName>
        <fullName evidence="6">4-hydroxyphenylacetate 3-hydroxylase</fullName>
    </submittedName>
</protein>
<organism evidence="6 7">
    <name type="scientific">Rhodovarius crocodyli</name>
    <dbReference type="NCBI Taxonomy" id="1979269"/>
    <lineage>
        <taxon>Bacteria</taxon>
        <taxon>Pseudomonadati</taxon>
        <taxon>Pseudomonadota</taxon>
        <taxon>Alphaproteobacteria</taxon>
        <taxon>Acetobacterales</taxon>
        <taxon>Roseomonadaceae</taxon>
        <taxon>Rhodovarius</taxon>
    </lineage>
</organism>
<keyword evidence="3" id="KW-0560">Oxidoreductase</keyword>
<dbReference type="PIRSF" id="PIRSF000331">
    <property type="entry name" value="HpaA_HpaB"/>
    <property type="match status" value="1"/>
</dbReference>
<evidence type="ECO:0000313" key="6">
    <source>
        <dbReference type="EMBL" id="RVT91705.1"/>
    </source>
</evidence>
<dbReference type="Proteomes" id="UP000282957">
    <property type="component" value="Unassembled WGS sequence"/>
</dbReference>
<dbReference type="RefSeq" id="WP_127789452.1">
    <property type="nucleotide sequence ID" value="NZ_SACL01000009.1"/>
</dbReference>
<dbReference type="InterPro" id="IPR036250">
    <property type="entry name" value="AcylCo_DH-like_C"/>
</dbReference>
<comment type="caution">
    <text evidence="6">The sequence shown here is derived from an EMBL/GenBank/DDBJ whole genome shotgun (WGS) entry which is preliminary data.</text>
</comment>
<dbReference type="AlphaFoldDB" id="A0A437M2C3"/>
<dbReference type="PANTHER" id="PTHR36117">
    <property type="entry name" value="4-HYDROXYPHENYLACETATE 3-MONOOXYGENASE-RELATED"/>
    <property type="match status" value="1"/>
</dbReference>
<dbReference type="Pfam" id="PF11794">
    <property type="entry name" value="HpaB_N"/>
    <property type="match status" value="1"/>
</dbReference>
<dbReference type="PANTHER" id="PTHR36117:SF3">
    <property type="entry name" value="4-HYDROXYPHENYLACETATE 3-MONOOXYGENASE-RELATED"/>
    <property type="match status" value="1"/>
</dbReference>
<dbReference type="EMBL" id="SACL01000009">
    <property type="protein sequence ID" value="RVT91705.1"/>
    <property type="molecule type" value="Genomic_DNA"/>
</dbReference>
<keyword evidence="1" id="KW-0285">Flavoprotein</keyword>
<dbReference type="GO" id="GO:0016627">
    <property type="term" value="F:oxidoreductase activity, acting on the CH-CH group of donors"/>
    <property type="evidence" value="ECO:0007669"/>
    <property type="project" value="InterPro"/>
</dbReference>
<dbReference type="InterPro" id="IPR004925">
    <property type="entry name" value="HpaB/PvcC/4-BUDH"/>
</dbReference>
<dbReference type="SUPFAM" id="SSF47203">
    <property type="entry name" value="Acyl-CoA dehydrogenase C-terminal domain-like"/>
    <property type="match status" value="1"/>
</dbReference>
<keyword evidence="7" id="KW-1185">Reference proteome</keyword>
<evidence type="ECO:0000256" key="2">
    <source>
        <dbReference type="ARBA" id="ARBA00022827"/>
    </source>
</evidence>
<keyword evidence="2" id="KW-0274">FAD</keyword>
<reference evidence="6 7" key="1">
    <citation type="submission" date="2019-01" db="EMBL/GenBank/DDBJ databases">
        <authorList>
            <person name="Chen W.-M."/>
        </authorList>
    </citation>
    <scope>NUCLEOTIDE SEQUENCE [LARGE SCALE GENOMIC DNA]</scope>
    <source>
        <strain evidence="6 7">CCP-6</strain>
    </source>
</reference>
<evidence type="ECO:0000313" key="7">
    <source>
        <dbReference type="Proteomes" id="UP000282957"/>
    </source>
</evidence>
<dbReference type="InterPro" id="IPR046373">
    <property type="entry name" value="Acyl-CoA_Oxase/DH_mid-dom_sf"/>
</dbReference>
<dbReference type="InterPro" id="IPR024719">
    <property type="entry name" value="HpaB/PvcC/4-BUDH_C"/>
</dbReference>
<sequence>MPLLTGDDYRQSLRDGRQVWISGEKVEDVTTHPALKGMVDAVARIYDMHHDPLYADLMTFELPEGGRGARIYQIPTTREELSKRRLITAAILGDICPTMDRFGDETVTPLFVLANRKPLLDKYDPRYAQAATSWLHRLQRENLFLTSGNTDPKGDRSLHPYEQHDLDMNTRVVKETDAGIVIRGAKFETGAPYGHIAFIKPTVGAWVEENRDYAISCILPLNAPGVRHLCRAPLSRHGAEFDAFDQPLGARFDELDTLIVMDDVFIPWENVLFSRQPELAALLRSEFSRWSAQAYLARCQAKADLLVGAALLAAEQAGTIKLPPVRSRISQLMVFKATIDAYLLGAEAACETTEAGFIMPNQAIQNAGRVYCSMNYSPMVNLLRDIAGGTPVMLPDRAMLESPETAPDIEKYFRVGNHSAETRLRTLALLNDLTASPYAGRAQAYQMFAETPVHAQEAALFATFDRESAIARARAVAGLEAA</sequence>
<evidence type="ECO:0000256" key="3">
    <source>
        <dbReference type="ARBA" id="ARBA00023002"/>
    </source>
</evidence>
<accession>A0A437M2C3</accession>
<evidence type="ECO:0000256" key="1">
    <source>
        <dbReference type="ARBA" id="ARBA00022630"/>
    </source>
</evidence>
<dbReference type="Gene3D" id="1.10.3140.10">
    <property type="entry name" value="4-hydroxybutyryl-coa dehydratase, domain 1"/>
    <property type="match status" value="1"/>
</dbReference>
<feature type="domain" description="HpaB/PvcC/4-BUDH N-terminal" evidence="5">
    <location>
        <begin position="5"/>
        <end position="272"/>
    </location>
</feature>
<gene>
    <name evidence="6" type="ORF">EOD42_20485</name>
</gene>
<dbReference type="OrthoDB" id="7233724at2"/>
<name>A0A437M2C3_9PROT</name>
<proteinExistence type="predicted"/>
<feature type="domain" description="HpaB/PvcC/4-BUDH C-terminal" evidence="4">
    <location>
        <begin position="287"/>
        <end position="478"/>
    </location>
</feature>
<dbReference type="Pfam" id="PF03241">
    <property type="entry name" value="HpaB"/>
    <property type="match status" value="1"/>
</dbReference>
<dbReference type="InterPro" id="IPR009100">
    <property type="entry name" value="AcylCoA_DH/oxidase_NM_dom_sf"/>
</dbReference>
<dbReference type="Gene3D" id="1.20.140.10">
    <property type="entry name" value="Butyryl-CoA Dehydrogenase, subunit A, domain 3"/>
    <property type="match status" value="1"/>
</dbReference>
<evidence type="ECO:0000259" key="5">
    <source>
        <dbReference type="Pfam" id="PF11794"/>
    </source>
</evidence>
<dbReference type="SUPFAM" id="SSF56645">
    <property type="entry name" value="Acyl-CoA dehydrogenase NM domain-like"/>
    <property type="match status" value="1"/>
</dbReference>